<feature type="region of interest" description="Disordered" evidence="1">
    <location>
        <begin position="1"/>
        <end position="24"/>
    </location>
</feature>
<reference evidence="2 3" key="1">
    <citation type="journal article" date="2019" name="Commun. Biol.">
        <title>The bagworm genome reveals a unique fibroin gene that provides high tensile strength.</title>
        <authorList>
            <person name="Kono N."/>
            <person name="Nakamura H."/>
            <person name="Ohtoshi R."/>
            <person name="Tomita M."/>
            <person name="Numata K."/>
            <person name="Arakawa K."/>
        </authorList>
    </citation>
    <scope>NUCLEOTIDE SEQUENCE [LARGE SCALE GENOMIC DNA]</scope>
</reference>
<proteinExistence type="predicted"/>
<name>A0A4C1XMQ7_EUMVA</name>
<evidence type="ECO:0000256" key="1">
    <source>
        <dbReference type="SAM" id="MobiDB-lite"/>
    </source>
</evidence>
<sequence>MTLAPPEAAAWCGFPGSSPPSDPELDDTIRWECPKLNSVPLHADTVASALREDISTIMSILQVVRSAEVADLAAKFRKVNTVLIALGSSWTTRI</sequence>
<comment type="caution">
    <text evidence="2">The sequence shown here is derived from an EMBL/GenBank/DDBJ whole genome shotgun (WGS) entry which is preliminary data.</text>
</comment>
<dbReference type="Proteomes" id="UP000299102">
    <property type="component" value="Unassembled WGS sequence"/>
</dbReference>
<dbReference type="AlphaFoldDB" id="A0A4C1XMQ7"/>
<keyword evidence="3" id="KW-1185">Reference proteome</keyword>
<organism evidence="2 3">
    <name type="scientific">Eumeta variegata</name>
    <name type="common">Bagworm moth</name>
    <name type="synonym">Eumeta japonica</name>
    <dbReference type="NCBI Taxonomy" id="151549"/>
    <lineage>
        <taxon>Eukaryota</taxon>
        <taxon>Metazoa</taxon>
        <taxon>Ecdysozoa</taxon>
        <taxon>Arthropoda</taxon>
        <taxon>Hexapoda</taxon>
        <taxon>Insecta</taxon>
        <taxon>Pterygota</taxon>
        <taxon>Neoptera</taxon>
        <taxon>Endopterygota</taxon>
        <taxon>Lepidoptera</taxon>
        <taxon>Glossata</taxon>
        <taxon>Ditrysia</taxon>
        <taxon>Tineoidea</taxon>
        <taxon>Psychidae</taxon>
        <taxon>Oiketicinae</taxon>
        <taxon>Eumeta</taxon>
    </lineage>
</organism>
<protein>
    <submittedName>
        <fullName evidence="2">Uncharacterized protein</fullName>
    </submittedName>
</protein>
<evidence type="ECO:0000313" key="2">
    <source>
        <dbReference type="EMBL" id="GBP64420.1"/>
    </source>
</evidence>
<dbReference type="EMBL" id="BGZK01000897">
    <property type="protein sequence ID" value="GBP64420.1"/>
    <property type="molecule type" value="Genomic_DNA"/>
</dbReference>
<accession>A0A4C1XMQ7</accession>
<gene>
    <name evidence="2" type="ORF">EVAR_19872_1</name>
</gene>
<evidence type="ECO:0000313" key="3">
    <source>
        <dbReference type="Proteomes" id="UP000299102"/>
    </source>
</evidence>